<organism evidence="2 3">
    <name type="scientific">Cylicocyclus nassatus</name>
    <name type="common">Nematode worm</name>
    <dbReference type="NCBI Taxonomy" id="53992"/>
    <lineage>
        <taxon>Eukaryota</taxon>
        <taxon>Metazoa</taxon>
        <taxon>Ecdysozoa</taxon>
        <taxon>Nematoda</taxon>
        <taxon>Chromadorea</taxon>
        <taxon>Rhabditida</taxon>
        <taxon>Rhabditina</taxon>
        <taxon>Rhabditomorpha</taxon>
        <taxon>Strongyloidea</taxon>
        <taxon>Strongylidae</taxon>
        <taxon>Cylicocyclus</taxon>
    </lineage>
</organism>
<evidence type="ECO:0000313" key="2">
    <source>
        <dbReference type="EMBL" id="CAJ0594908.1"/>
    </source>
</evidence>
<reference evidence="2" key="1">
    <citation type="submission" date="2023-07" db="EMBL/GenBank/DDBJ databases">
        <authorList>
            <consortium name="CYATHOMIX"/>
        </authorList>
    </citation>
    <scope>NUCLEOTIDE SEQUENCE</scope>
    <source>
        <strain evidence="2">N/A</strain>
    </source>
</reference>
<feature type="region of interest" description="Disordered" evidence="1">
    <location>
        <begin position="197"/>
        <end position="249"/>
    </location>
</feature>
<dbReference type="AlphaFoldDB" id="A0AA36GMP2"/>
<protein>
    <submittedName>
        <fullName evidence="2">Uncharacterized protein</fullName>
    </submittedName>
</protein>
<gene>
    <name evidence="2" type="ORF">CYNAS_LOCUS6891</name>
</gene>
<comment type="caution">
    <text evidence="2">The sequence shown here is derived from an EMBL/GenBank/DDBJ whole genome shotgun (WGS) entry which is preliminary data.</text>
</comment>
<proteinExistence type="predicted"/>
<evidence type="ECO:0000256" key="1">
    <source>
        <dbReference type="SAM" id="MobiDB-lite"/>
    </source>
</evidence>
<accession>A0AA36GMP2</accession>
<evidence type="ECO:0000313" key="3">
    <source>
        <dbReference type="Proteomes" id="UP001176961"/>
    </source>
</evidence>
<sequence>MSEMLTLDIVILEATPTLPPTVTATTQVPECEEWTFLETRYYWCEKEKYFDFFRDKCLEKCLGLTTTTSTIASTTESTTTTSTTPPITITSTVTATTEAKEFEGICSCNATILRGSQYFICEYSIGASFRGTTFTQDPDLCNYFCMPIPTKGQHEEVEFYACVRNYSITHKNLTICQAQCNQTETGEEATSIATFTSTTPTSTSVETTTTSESTSTKTTPTPPSTVTGTTQGSTTTPLTIASTTESTTTTYTVPPTTTTGTVTAAKDKCSAYFLVETVCDF</sequence>
<keyword evidence="3" id="KW-1185">Reference proteome</keyword>
<dbReference type="EMBL" id="CATQJL010000112">
    <property type="protein sequence ID" value="CAJ0594908.1"/>
    <property type="molecule type" value="Genomic_DNA"/>
</dbReference>
<dbReference type="Proteomes" id="UP001176961">
    <property type="component" value="Unassembled WGS sequence"/>
</dbReference>
<name>A0AA36GMP2_CYLNA</name>